<evidence type="ECO:0008006" key="3">
    <source>
        <dbReference type="Google" id="ProtNLM"/>
    </source>
</evidence>
<comment type="caution">
    <text evidence="1">The sequence shown here is derived from an EMBL/GenBank/DDBJ whole genome shotgun (WGS) entry which is preliminary data.</text>
</comment>
<dbReference type="RefSeq" id="WP_386192543.1">
    <property type="nucleotide sequence ID" value="NZ_JBHSBC010000030.1"/>
</dbReference>
<organism evidence="1 2">
    <name type="scientific">Streptosporangium jomthongense</name>
    <dbReference type="NCBI Taxonomy" id="1193683"/>
    <lineage>
        <taxon>Bacteria</taxon>
        <taxon>Bacillati</taxon>
        <taxon>Actinomycetota</taxon>
        <taxon>Actinomycetes</taxon>
        <taxon>Streptosporangiales</taxon>
        <taxon>Streptosporangiaceae</taxon>
        <taxon>Streptosporangium</taxon>
    </lineage>
</organism>
<keyword evidence="2" id="KW-1185">Reference proteome</keyword>
<protein>
    <recommendedName>
        <fullName evidence="3">DUF4254 domain-containing protein</fullName>
    </recommendedName>
</protein>
<proteinExistence type="predicted"/>
<name>A0ABV8F7D1_9ACTN</name>
<sequence>MSWTAQAEKMSDVDDLGMEAAMIGARCRSTGLDPKALAPITEATAALGQQALAGGDWLPYATDHELVGALVDLLDEIADRWQAYVRLRNAVATARARARAYLNAGATENEALLRATITDCTTALEILSHLGTRLGLASRRLHDAPAALGDTYAAAYRLVHGGRVLPRDGRWITGEPVTA</sequence>
<reference evidence="2" key="1">
    <citation type="journal article" date="2019" name="Int. J. Syst. Evol. Microbiol.">
        <title>The Global Catalogue of Microorganisms (GCM) 10K type strain sequencing project: providing services to taxonomists for standard genome sequencing and annotation.</title>
        <authorList>
            <consortium name="The Broad Institute Genomics Platform"/>
            <consortium name="The Broad Institute Genome Sequencing Center for Infectious Disease"/>
            <person name="Wu L."/>
            <person name="Ma J."/>
        </authorList>
    </citation>
    <scope>NUCLEOTIDE SEQUENCE [LARGE SCALE GENOMIC DNA]</scope>
    <source>
        <strain evidence="2">TBRC 7912</strain>
    </source>
</reference>
<dbReference type="EMBL" id="JBHSBC010000030">
    <property type="protein sequence ID" value="MFC3983418.1"/>
    <property type="molecule type" value="Genomic_DNA"/>
</dbReference>
<dbReference type="Proteomes" id="UP001595698">
    <property type="component" value="Unassembled WGS sequence"/>
</dbReference>
<gene>
    <name evidence="1" type="ORF">ACFOYY_25040</name>
</gene>
<evidence type="ECO:0000313" key="1">
    <source>
        <dbReference type="EMBL" id="MFC3983418.1"/>
    </source>
</evidence>
<accession>A0ABV8F7D1</accession>
<evidence type="ECO:0000313" key="2">
    <source>
        <dbReference type="Proteomes" id="UP001595698"/>
    </source>
</evidence>